<accession>A0A3G6NE46</accession>
<evidence type="ECO:0000313" key="3">
    <source>
        <dbReference type="Proteomes" id="UP000255224"/>
    </source>
</evidence>
<reference evidence="4" key="3">
    <citation type="submission" date="2018-11" db="EMBL/GenBank/DDBJ databases">
        <title>Proposal to divide the Flavobacteriaceae and reorganize its genera based on Amino Acid Identity values calculated from whole genome sequences.</title>
        <authorList>
            <person name="Nicholson A.C."/>
            <person name="Gulvik C.A."/>
            <person name="Whitney A.M."/>
            <person name="Humrighouse B.W."/>
            <person name="Bell M."/>
            <person name="Holmes B."/>
            <person name="Steigerwalt A.G."/>
            <person name="Villarma A."/>
            <person name="Sheth M."/>
            <person name="Batra D."/>
            <person name="Pryor J."/>
            <person name="Bernardet J.-F."/>
            <person name="Hugo C."/>
            <person name="Kampfer P."/>
            <person name="Newman J."/>
            <person name="McQuiston J.R."/>
        </authorList>
    </citation>
    <scope>NUCLEOTIDE SEQUENCE [LARGE SCALE GENOMIC DNA]</scope>
    <source>
        <strain evidence="4">G0188</strain>
    </source>
</reference>
<reference evidence="1" key="2">
    <citation type="submission" date="2018-11" db="EMBL/GenBank/DDBJ databases">
        <title>Proposal to divide the Flavobacteriaceae and reorganize its genera based on Amino Acid Identity values calculated from whole genome sequences.</title>
        <authorList>
            <person name="Nicholson A.C."/>
            <person name="Gulvik C.A."/>
            <person name="Whitney A.M."/>
            <person name="Humrighouse B.W."/>
            <person name="Bell M."/>
            <person name="Holmes B."/>
            <person name="Steigerwalt A."/>
            <person name="Villarma A."/>
            <person name="Sheth M."/>
            <person name="Batra D."/>
            <person name="Pryor J."/>
            <person name="Bernardet J.-F."/>
            <person name="Hugo C."/>
            <person name="Kampfer P."/>
            <person name="Newman J."/>
            <person name="Mcquiston J.R."/>
        </authorList>
    </citation>
    <scope>NUCLEOTIDE SEQUENCE [LARGE SCALE GENOMIC DNA]</scope>
    <source>
        <strain evidence="1">G0188</strain>
    </source>
</reference>
<evidence type="ECO:0000313" key="4">
    <source>
        <dbReference type="Proteomes" id="UP000273270"/>
    </source>
</evidence>
<keyword evidence="4" id="KW-1185">Reference proteome</keyword>
<dbReference type="Proteomes" id="UP000273270">
    <property type="component" value="Chromosome"/>
</dbReference>
<reference evidence="2 3" key="1">
    <citation type="submission" date="2018-06" db="EMBL/GenBank/DDBJ databases">
        <authorList>
            <consortium name="Pathogen Informatics"/>
            <person name="Doyle S."/>
        </authorList>
    </citation>
    <scope>NUCLEOTIDE SEQUENCE [LARGE SCALE GENOMIC DNA]</scope>
    <source>
        <strain evidence="2 3">NCTC13533</strain>
    </source>
</reference>
<dbReference type="RefSeq" id="WP_123876833.1">
    <property type="nucleotide sequence ID" value="NZ_CP033920.1"/>
</dbReference>
<gene>
    <name evidence="1" type="ORF">EG346_02050</name>
    <name evidence="2" type="ORF">NCTC13533_04252</name>
</gene>
<dbReference type="EMBL" id="CP033920">
    <property type="protein sequence ID" value="AZA47053.1"/>
    <property type="molecule type" value="Genomic_DNA"/>
</dbReference>
<dbReference type="EMBL" id="UFVQ01000003">
    <property type="protein sequence ID" value="STD07589.1"/>
    <property type="molecule type" value="Genomic_DNA"/>
</dbReference>
<dbReference type="KEGG" id="ccau:EG346_02050"/>
<dbReference type="OrthoDB" id="712058at2"/>
<name>A0A376EE18_CHRCU</name>
<protein>
    <submittedName>
        <fullName evidence="2">Uncharacterized protein</fullName>
    </submittedName>
</protein>
<accession>A0A376EE18</accession>
<dbReference type="AlphaFoldDB" id="A0A376EE18"/>
<sequence>MESYWEQKFISLLHKTPKTKEEVQEMENARIEFEKELNNETFELLNEIKKNGLILTNIWDLVNTKDSYVEAIEPLTKHLLLPYHHRNKEGIIRALGVKQSGVTTLRALLVEYPNCSNKYISDAIIFSIFNIIKPNNAKKLFEQTKESDSLLRDILQIFIDNKKTNVNQFYRLFIENFEQRLVFQTLK</sequence>
<proteinExistence type="predicted"/>
<organism evidence="2 3">
    <name type="scientific">Chryseobacterium carnipullorum</name>
    <dbReference type="NCBI Taxonomy" id="1124835"/>
    <lineage>
        <taxon>Bacteria</taxon>
        <taxon>Pseudomonadati</taxon>
        <taxon>Bacteroidota</taxon>
        <taxon>Flavobacteriia</taxon>
        <taxon>Flavobacteriales</taxon>
        <taxon>Weeksellaceae</taxon>
        <taxon>Chryseobacterium group</taxon>
        <taxon>Chryseobacterium</taxon>
    </lineage>
</organism>
<dbReference type="Proteomes" id="UP000255224">
    <property type="component" value="Unassembled WGS sequence"/>
</dbReference>
<evidence type="ECO:0000313" key="1">
    <source>
        <dbReference type="EMBL" id="AZA47053.1"/>
    </source>
</evidence>
<evidence type="ECO:0000313" key="2">
    <source>
        <dbReference type="EMBL" id="STD07589.1"/>
    </source>
</evidence>